<dbReference type="EMBL" id="BGPR01000576">
    <property type="protein sequence ID" value="GBM27087.1"/>
    <property type="molecule type" value="Genomic_DNA"/>
</dbReference>
<comment type="caution">
    <text evidence="2">The sequence shown here is derived from an EMBL/GenBank/DDBJ whole genome shotgun (WGS) entry which is preliminary data.</text>
</comment>
<evidence type="ECO:0000313" key="3">
    <source>
        <dbReference type="Proteomes" id="UP000499080"/>
    </source>
</evidence>
<accession>A0A4Y2EE88</accession>
<dbReference type="SUPFAM" id="SSF47923">
    <property type="entry name" value="Ypt/Rab-GAP domain of gyp1p"/>
    <property type="match status" value="1"/>
</dbReference>
<dbReference type="InterPro" id="IPR035969">
    <property type="entry name" value="Rab-GAP_TBC_sf"/>
</dbReference>
<organism evidence="2 3">
    <name type="scientific">Araneus ventricosus</name>
    <name type="common">Orbweaver spider</name>
    <name type="synonym">Epeira ventricosa</name>
    <dbReference type="NCBI Taxonomy" id="182803"/>
    <lineage>
        <taxon>Eukaryota</taxon>
        <taxon>Metazoa</taxon>
        <taxon>Ecdysozoa</taxon>
        <taxon>Arthropoda</taxon>
        <taxon>Chelicerata</taxon>
        <taxon>Arachnida</taxon>
        <taxon>Araneae</taxon>
        <taxon>Araneomorphae</taxon>
        <taxon>Entelegynae</taxon>
        <taxon>Araneoidea</taxon>
        <taxon>Araneidae</taxon>
        <taxon>Araneus</taxon>
    </lineage>
</organism>
<keyword evidence="3" id="KW-1185">Reference proteome</keyword>
<dbReference type="InterPro" id="IPR000195">
    <property type="entry name" value="Rab-GAP-TBC_dom"/>
</dbReference>
<feature type="domain" description="Rab-GAP TBC" evidence="1">
    <location>
        <begin position="372"/>
        <end position="423"/>
    </location>
</feature>
<name>A0A4Y2EE88_ARAVE</name>
<evidence type="ECO:0000259" key="1">
    <source>
        <dbReference type="Pfam" id="PF00566"/>
    </source>
</evidence>
<gene>
    <name evidence="2" type="ORF">AVEN_189861_1</name>
</gene>
<proteinExistence type="predicted"/>
<dbReference type="OrthoDB" id="70142at2759"/>
<sequence length="452" mass="52473">MNEAADDKRDWFNSYVDQSVTFSSWRKVEAKISQILKQNVEKKLMDPVNRQILFQILGDDFVNKYFSSYTNSPAVLDNIRHEEKERKVAEMKIYVSSVIGNALQKNGPKSDSKVQSDLSAFSQDLQNVVESDLQEELSETKSKKKTKTDMHEKYLAGLLASESNVIEDLLPKMSSQLVVLSDNLRQLIWPVCSAAKEKSKSKKNFEKVQDKFTQLYRKFYSSPDFNEDMKNIIPAVNEVFVEFKCLESLKSEESMKICAVVLKLCDMYGRKFQFQFVYSAIVVQQQFLNDRQKAYDQNYGYAAFFLEQILRTCAPNSNRCVKIAKKVSEILSDVDKQLDSQIKEKMLVQHRDAKDLKEGKSNAGKSTATENIDFYLNKWISSAFVAVLKPNFLLFIWDQLFFQKWENKIFQDISLALLGLLKPWFMAAKNQNDIQRVIRPFQFESKFFEFSI</sequence>
<protein>
    <recommendedName>
        <fullName evidence="1">Rab-GAP TBC domain-containing protein</fullName>
    </recommendedName>
</protein>
<dbReference type="Proteomes" id="UP000499080">
    <property type="component" value="Unassembled WGS sequence"/>
</dbReference>
<reference evidence="2 3" key="1">
    <citation type="journal article" date="2019" name="Sci. Rep.">
        <title>Orb-weaving spider Araneus ventricosus genome elucidates the spidroin gene catalogue.</title>
        <authorList>
            <person name="Kono N."/>
            <person name="Nakamura H."/>
            <person name="Ohtoshi R."/>
            <person name="Moran D.A.P."/>
            <person name="Shinohara A."/>
            <person name="Yoshida Y."/>
            <person name="Fujiwara M."/>
            <person name="Mori M."/>
            <person name="Tomita M."/>
            <person name="Arakawa K."/>
        </authorList>
    </citation>
    <scope>NUCLEOTIDE SEQUENCE [LARGE SCALE GENOMIC DNA]</scope>
</reference>
<dbReference type="AlphaFoldDB" id="A0A4Y2EE88"/>
<evidence type="ECO:0000313" key="2">
    <source>
        <dbReference type="EMBL" id="GBM27087.1"/>
    </source>
</evidence>
<dbReference type="Pfam" id="PF00566">
    <property type="entry name" value="RabGAP-TBC"/>
    <property type="match status" value="1"/>
</dbReference>
<dbReference type="Gene3D" id="1.10.472.80">
    <property type="entry name" value="Ypt/Rab-GAP domain of gyp1p, domain 3"/>
    <property type="match status" value="1"/>
</dbReference>